<protein>
    <submittedName>
        <fullName evidence="1">Uncharacterized protein</fullName>
    </submittedName>
</protein>
<dbReference type="AlphaFoldDB" id="A0A0C9YTQ3"/>
<sequence length="53" mass="5833">MGEYGGNFCQANTVLTDLDIEQLRGRITVRHSSLFIITGIIDQQSAGHLRTGK</sequence>
<keyword evidence="2" id="KW-1185">Reference proteome</keyword>
<feature type="non-terminal residue" evidence="1">
    <location>
        <position position="53"/>
    </location>
</feature>
<evidence type="ECO:0000313" key="1">
    <source>
        <dbReference type="EMBL" id="KIK20076.1"/>
    </source>
</evidence>
<proteinExistence type="predicted"/>
<dbReference type="HOGENOM" id="CLU_3074384_0_0_1"/>
<reference evidence="2" key="2">
    <citation type="submission" date="2015-01" db="EMBL/GenBank/DDBJ databases">
        <title>Evolutionary Origins and Diversification of the Mycorrhizal Mutualists.</title>
        <authorList>
            <consortium name="DOE Joint Genome Institute"/>
            <consortium name="Mycorrhizal Genomics Consortium"/>
            <person name="Kohler A."/>
            <person name="Kuo A."/>
            <person name="Nagy L.G."/>
            <person name="Floudas D."/>
            <person name="Copeland A."/>
            <person name="Barry K.W."/>
            <person name="Cichocki N."/>
            <person name="Veneault-Fourrey C."/>
            <person name="LaButti K."/>
            <person name="Lindquist E.A."/>
            <person name="Lipzen A."/>
            <person name="Lundell T."/>
            <person name="Morin E."/>
            <person name="Murat C."/>
            <person name="Riley R."/>
            <person name="Ohm R."/>
            <person name="Sun H."/>
            <person name="Tunlid A."/>
            <person name="Henrissat B."/>
            <person name="Grigoriev I.V."/>
            <person name="Hibbett D.S."/>
            <person name="Martin F."/>
        </authorList>
    </citation>
    <scope>NUCLEOTIDE SEQUENCE [LARGE SCALE GENOMIC DNA]</scope>
    <source>
        <strain evidence="2">441</strain>
    </source>
</reference>
<dbReference type="EMBL" id="KN833772">
    <property type="protein sequence ID" value="KIK20076.1"/>
    <property type="molecule type" value="Genomic_DNA"/>
</dbReference>
<name>A0A0C9YTQ3_9AGAM</name>
<gene>
    <name evidence="1" type="ORF">PISMIDRAFT_682577</name>
</gene>
<reference evidence="1 2" key="1">
    <citation type="submission" date="2014-04" db="EMBL/GenBank/DDBJ databases">
        <authorList>
            <consortium name="DOE Joint Genome Institute"/>
            <person name="Kuo A."/>
            <person name="Kohler A."/>
            <person name="Costa M.D."/>
            <person name="Nagy L.G."/>
            <person name="Floudas D."/>
            <person name="Copeland A."/>
            <person name="Barry K.W."/>
            <person name="Cichocki N."/>
            <person name="Veneault-Fourrey C."/>
            <person name="LaButti K."/>
            <person name="Lindquist E.A."/>
            <person name="Lipzen A."/>
            <person name="Lundell T."/>
            <person name="Morin E."/>
            <person name="Murat C."/>
            <person name="Sun H."/>
            <person name="Tunlid A."/>
            <person name="Henrissat B."/>
            <person name="Grigoriev I.V."/>
            <person name="Hibbett D.S."/>
            <person name="Martin F."/>
            <person name="Nordberg H.P."/>
            <person name="Cantor M.N."/>
            <person name="Hua S.X."/>
        </authorList>
    </citation>
    <scope>NUCLEOTIDE SEQUENCE [LARGE SCALE GENOMIC DNA]</scope>
    <source>
        <strain evidence="1 2">441</strain>
    </source>
</reference>
<organism evidence="1 2">
    <name type="scientific">Pisolithus microcarpus 441</name>
    <dbReference type="NCBI Taxonomy" id="765257"/>
    <lineage>
        <taxon>Eukaryota</taxon>
        <taxon>Fungi</taxon>
        <taxon>Dikarya</taxon>
        <taxon>Basidiomycota</taxon>
        <taxon>Agaricomycotina</taxon>
        <taxon>Agaricomycetes</taxon>
        <taxon>Agaricomycetidae</taxon>
        <taxon>Boletales</taxon>
        <taxon>Sclerodermatineae</taxon>
        <taxon>Pisolithaceae</taxon>
        <taxon>Pisolithus</taxon>
    </lineage>
</organism>
<accession>A0A0C9YTQ3</accession>
<evidence type="ECO:0000313" key="2">
    <source>
        <dbReference type="Proteomes" id="UP000054018"/>
    </source>
</evidence>
<dbReference type="Proteomes" id="UP000054018">
    <property type="component" value="Unassembled WGS sequence"/>
</dbReference>